<keyword evidence="2" id="KW-1185">Reference proteome</keyword>
<evidence type="ECO:0000313" key="1">
    <source>
        <dbReference type="EMBL" id="WAC03881.1"/>
    </source>
</evidence>
<reference evidence="1" key="1">
    <citation type="submission" date="2022-11" db="EMBL/GenBank/DDBJ databases">
        <title>Lacinutrix neustonica HL-RS19T sp. nov., isolated from the surface microlayer sample of brackish Lake Shihwa.</title>
        <authorList>
            <person name="Choi J.Y."/>
            <person name="Hwang C.Y."/>
        </authorList>
    </citation>
    <scope>NUCLEOTIDE SEQUENCE</scope>
    <source>
        <strain evidence="1">HL-RS19</strain>
    </source>
</reference>
<dbReference type="Proteomes" id="UP001164705">
    <property type="component" value="Chromosome"/>
</dbReference>
<dbReference type="AlphaFoldDB" id="A0A9E8MYT7"/>
<dbReference type="InterPro" id="IPR025366">
    <property type="entry name" value="DUF4270"/>
</dbReference>
<name>A0A9E8MYT7_9FLAO</name>
<dbReference type="Pfam" id="PF14092">
    <property type="entry name" value="DUF4270"/>
    <property type="match status" value="1"/>
</dbReference>
<dbReference type="KEGG" id="lnu:N7U66_11310"/>
<proteinExistence type="predicted"/>
<sequence length="538" mass="60604">MVYTFHSFGSEDFVGVQADNLPGTLLGVYKDPNTVFGITEANLTTQLVPTIFNPDFGDNPVLESVILHIPYFSTLQSTDDDGNNSYTLDSIYGNTGADYKLSIYRNNYLLRDLNPDADFENPQCYYSNQQDVFQATVSAADLIYENTAFRPNAAEYIIPGEVDPDTMIEGEPTRFPPGLTLDLTQDPNIPGTTFIDTTFFSELLFENASPADLSNQNLFVNYFKGLIFKFEVNNNDGTIFYVNLDGASIVVDYTNQEEMDAEEPFGVKDATVYNLRFSGNKVNTFNTINNEDVEGRQDNLYLKGGDGAFAEIDLFAGDIEDDQGGLVDALTYFKSKKDTWLINEADLVFYVNQDLVNGDEPERVVLYDLKNNEPIVDYFLDGTVNTTNPRQSRIGYSEILNRDSNGNGVRYKFRITNHINNILRRDSTNVKLGLYLTYNINQLADNFSGIITSKIQGVNNDEDDATIDALPPTSILSPKGTILYGSGNLPAGQKAELEIFYTEPRKLIAYVWYRWIYRQKRSVSYYFRRLKKIGIPGL</sequence>
<evidence type="ECO:0000313" key="2">
    <source>
        <dbReference type="Proteomes" id="UP001164705"/>
    </source>
</evidence>
<organism evidence="1 2">
    <name type="scientific">Lacinutrix neustonica</name>
    <dbReference type="NCBI Taxonomy" id="2980107"/>
    <lineage>
        <taxon>Bacteria</taxon>
        <taxon>Pseudomonadati</taxon>
        <taxon>Bacteroidota</taxon>
        <taxon>Flavobacteriia</taxon>
        <taxon>Flavobacteriales</taxon>
        <taxon>Flavobacteriaceae</taxon>
        <taxon>Lacinutrix</taxon>
    </lineage>
</organism>
<protein>
    <submittedName>
        <fullName evidence="1">DUF4270 domain-containing protein</fullName>
    </submittedName>
</protein>
<dbReference type="EMBL" id="CP113088">
    <property type="protein sequence ID" value="WAC03881.1"/>
    <property type="molecule type" value="Genomic_DNA"/>
</dbReference>
<accession>A0A9E8MYT7</accession>
<dbReference type="RefSeq" id="WP_267678521.1">
    <property type="nucleotide sequence ID" value="NZ_CP113088.1"/>
</dbReference>
<gene>
    <name evidence="1" type="ORF">N7U66_11310</name>
</gene>